<dbReference type="GO" id="GO:0032259">
    <property type="term" value="P:methylation"/>
    <property type="evidence" value="ECO:0007669"/>
    <property type="project" value="UniProtKB-KW"/>
</dbReference>
<evidence type="ECO:0000313" key="2">
    <source>
        <dbReference type="EMBL" id="QDU02015.1"/>
    </source>
</evidence>
<protein>
    <submittedName>
        <fullName evidence="2">Bifunctional 3-demethylubiquinone-9 3-methyltransferase/ 2-octaprenyl-6-hydroxy phenol methylase</fullName>
    </submittedName>
</protein>
<sequence length="296" mass="33132">MTLQAQQDQTYRFFKSHAKAWQAKTEDEVYSTIHNRHQAVFETMKKYPAGSALLDVGCGTGQLAIEASQKGWQAQGIDFAEDMIEIAKQNNQQASAGAEFQVGSIFAFEPETKYDVISAQGFIEYISLGQLEQFLGFLKTICNPGGSIAIGSRNRLFNVHSINEFTRIEHELGTMDSLIEEAIALHTSKTQAEAVECIRNLKSEYVQPDKHPLTGIGVDTRYQFTPSDLANKMHQAGFTVKAVYPVHFHPFPVNTMQDAEISEIHKEMARFASDKMITNHQLVPYSSSYVLEAVNE</sequence>
<dbReference type="RefSeq" id="WP_145038457.1">
    <property type="nucleotide sequence ID" value="NZ_CP036347.1"/>
</dbReference>
<dbReference type="CDD" id="cd02440">
    <property type="entry name" value="AdoMet_MTases"/>
    <property type="match status" value="1"/>
</dbReference>
<dbReference type="SUPFAM" id="SSF53335">
    <property type="entry name" value="S-adenosyl-L-methionine-dependent methyltransferases"/>
    <property type="match status" value="1"/>
</dbReference>
<dbReference type="Pfam" id="PF13847">
    <property type="entry name" value="Methyltransf_31"/>
    <property type="match status" value="1"/>
</dbReference>
<evidence type="ECO:0000259" key="1">
    <source>
        <dbReference type="Pfam" id="PF13847"/>
    </source>
</evidence>
<dbReference type="InterPro" id="IPR029063">
    <property type="entry name" value="SAM-dependent_MTases_sf"/>
</dbReference>
<organism evidence="2 3">
    <name type="scientific">Gimesia chilikensis</name>
    <dbReference type="NCBI Taxonomy" id="2605989"/>
    <lineage>
        <taxon>Bacteria</taxon>
        <taxon>Pseudomonadati</taxon>
        <taxon>Planctomycetota</taxon>
        <taxon>Planctomycetia</taxon>
        <taxon>Planctomycetales</taxon>
        <taxon>Planctomycetaceae</taxon>
        <taxon>Gimesia</taxon>
    </lineage>
</organism>
<dbReference type="EMBL" id="CP036347">
    <property type="protein sequence ID" value="QDU02015.1"/>
    <property type="molecule type" value="Genomic_DNA"/>
</dbReference>
<dbReference type="InterPro" id="IPR025714">
    <property type="entry name" value="Methyltranfer_dom"/>
</dbReference>
<dbReference type="GO" id="GO:0008168">
    <property type="term" value="F:methyltransferase activity"/>
    <property type="evidence" value="ECO:0007669"/>
    <property type="project" value="UniProtKB-KW"/>
</dbReference>
<dbReference type="Gene3D" id="3.40.50.150">
    <property type="entry name" value="Vaccinia Virus protein VP39"/>
    <property type="match status" value="1"/>
</dbReference>
<keyword evidence="2" id="KW-0489">Methyltransferase</keyword>
<keyword evidence="2" id="KW-0830">Ubiquinone</keyword>
<proteinExistence type="predicted"/>
<evidence type="ECO:0000313" key="3">
    <source>
        <dbReference type="Proteomes" id="UP000320722"/>
    </source>
</evidence>
<name>A0A517W9S7_9PLAN</name>
<dbReference type="Proteomes" id="UP000320722">
    <property type="component" value="Chromosome"/>
</dbReference>
<keyword evidence="2" id="KW-0808">Transferase</keyword>
<dbReference type="AlphaFoldDB" id="A0A517W9S7"/>
<dbReference type="PANTHER" id="PTHR43464">
    <property type="entry name" value="METHYLTRANSFERASE"/>
    <property type="match status" value="1"/>
</dbReference>
<feature type="domain" description="Methyltransferase" evidence="1">
    <location>
        <begin position="50"/>
        <end position="161"/>
    </location>
</feature>
<gene>
    <name evidence="2" type="ORF">V6x_17030</name>
</gene>
<reference evidence="2 3" key="1">
    <citation type="submission" date="2019-02" db="EMBL/GenBank/DDBJ databases">
        <title>Deep-cultivation of Planctomycetes and their phenomic and genomic characterization uncovers novel biology.</title>
        <authorList>
            <person name="Wiegand S."/>
            <person name="Jogler M."/>
            <person name="Boedeker C."/>
            <person name="Pinto D."/>
            <person name="Vollmers J."/>
            <person name="Rivas-Marin E."/>
            <person name="Kohn T."/>
            <person name="Peeters S.H."/>
            <person name="Heuer A."/>
            <person name="Rast P."/>
            <person name="Oberbeckmann S."/>
            <person name="Bunk B."/>
            <person name="Jeske O."/>
            <person name="Meyerdierks A."/>
            <person name="Storesund J.E."/>
            <person name="Kallscheuer N."/>
            <person name="Luecker S."/>
            <person name="Lage O.M."/>
            <person name="Pohl T."/>
            <person name="Merkel B.J."/>
            <person name="Hornburger P."/>
            <person name="Mueller R.-W."/>
            <person name="Bruemmer F."/>
            <person name="Labrenz M."/>
            <person name="Spormann A.M."/>
            <person name="Op den Camp H."/>
            <person name="Overmann J."/>
            <person name="Amann R."/>
            <person name="Jetten M.S.M."/>
            <person name="Mascher T."/>
            <person name="Medema M.H."/>
            <person name="Devos D.P."/>
            <person name="Kaster A.-K."/>
            <person name="Ovreas L."/>
            <person name="Rohde M."/>
            <person name="Galperin M.Y."/>
            <person name="Jogler C."/>
        </authorList>
    </citation>
    <scope>NUCLEOTIDE SEQUENCE [LARGE SCALE GENOMIC DNA]</scope>
    <source>
        <strain evidence="2 3">V6</strain>
    </source>
</reference>
<accession>A0A517W9S7</accession>